<name>A0A6A6A9P3_9PLEO</name>
<feature type="non-terminal residue" evidence="1">
    <location>
        <position position="1"/>
    </location>
</feature>
<keyword evidence="2" id="KW-1185">Reference proteome</keyword>
<dbReference type="EMBL" id="ML977510">
    <property type="protein sequence ID" value="KAF2127568.1"/>
    <property type="molecule type" value="Genomic_DNA"/>
</dbReference>
<dbReference type="RefSeq" id="XP_033521957.1">
    <property type="nucleotide sequence ID" value="XM_033672021.1"/>
</dbReference>
<evidence type="ECO:0000313" key="1">
    <source>
        <dbReference type="EMBL" id="KAF2127568.1"/>
    </source>
</evidence>
<proteinExistence type="predicted"/>
<dbReference type="AlphaFoldDB" id="A0A6A6A9P3"/>
<accession>A0A6A6A9P3</accession>
<reference evidence="1" key="1">
    <citation type="journal article" date="2020" name="Stud. Mycol.">
        <title>101 Dothideomycetes genomes: a test case for predicting lifestyles and emergence of pathogens.</title>
        <authorList>
            <person name="Haridas S."/>
            <person name="Albert R."/>
            <person name="Binder M."/>
            <person name="Bloem J."/>
            <person name="Labutti K."/>
            <person name="Salamov A."/>
            <person name="Andreopoulos B."/>
            <person name="Baker S."/>
            <person name="Barry K."/>
            <person name="Bills G."/>
            <person name="Bluhm B."/>
            <person name="Cannon C."/>
            <person name="Castanera R."/>
            <person name="Culley D."/>
            <person name="Daum C."/>
            <person name="Ezra D."/>
            <person name="Gonzalez J."/>
            <person name="Henrissat B."/>
            <person name="Kuo A."/>
            <person name="Liang C."/>
            <person name="Lipzen A."/>
            <person name="Lutzoni F."/>
            <person name="Magnuson J."/>
            <person name="Mondo S."/>
            <person name="Nolan M."/>
            <person name="Ohm R."/>
            <person name="Pangilinan J."/>
            <person name="Park H.-J."/>
            <person name="Ramirez L."/>
            <person name="Alfaro M."/>
            <person name="Sun H."/>
            <person name="Tritt A."/>
            <person name="Yoshinaga Y."/>
            <person name="Zwiers L.-H."/>
            <person name="Turgeon B."/>
            <person name="Goodwin S."/>
            <person name="Spatafora J."/>
            <person name="Crous P."/>
            <person name="Grigoriev I."/>
        </authorList>
    </citation>
    <scope>NUCLEOTIDE SEQUENCE</scope>
    <source>
        <strain evidence="1">CBS 119687</strain>
    </source>
</reference>
<protein>
    <submittedName>
        <fullName evidence="1">Uncharacterized protein</fullName>
    </submittedName>
</protein>
<gene>
    <name evidence="1" type="ORF">P153DRAFT_405753</name>
</gene>
<dbReference type="GeneID" id="54412453"/>
<evidence type="ECO:0000313" key="2">
    <source>
        <dbReference type="Proteomes" id="UP000799771"/>
    </source>
</evidence>
<organism evidence="1 2">
    <name type="scientific">Dothidotthia symphoricarpi CBS 119687</name>
    <dbReference type="NCBI Taxonomy" id="1392245"/>
    <lineage>
        <taxon>Eukaryota</taxon>
        <taxon>Fungi</taxon>
        <taxon>Dikarya</taxon>
        <taxon>Ascomycota</taxon>
        <taxon>Pezizomycotina</taxon>
        <taxon>Dothideomycetes</taxon>
        <taxon>Pleosporomycetidae</taxon>
        <taxon>Pleosporales</taxon>
        <taxon>Dothidotthiaceae</taxon>
        <taxon>Dothidotthia</taxon>
    </lineage>
</organism>
<sequence length="270" mass="30015">PDCKLHSSDLSSPYHTIPYLYHPIQPTTFKPRTKHQQRHDHPDPTMSPILTPIQMVHGLCHPASPGCQCMDVLDVWERDENGRRNFLGHMVAERDERGQIVPPSVPDNWEVFTGEPSRYELHMQAQWAQEREQQQQQAAMAAMVQSGGYNSGVHQAFVPTVAQPGGFNRDFILLDGPAAEQQGGHDMIARPSDAPSEGLLAQNPNTLFDGHQEALELAGVDVLIDSSDPILGDVQLWADLFGHSPPENLACFDYALETLNNSWEEIGGRT</sequence>
<dbReference type="Proteomes" id="UP000799771">
    <property type="component" value="Unassembled WGS sequence"/>
</dbReference>